<feature type="compositionally biased region" description="Basic and acidic residues" evidence="1">
    <location>
        <begin position="20"/>
        <end position="45"/>
    </location>
</feature>
<feature type="compositionally biased region" description="Basic and acidic residues" evidence="1">
    <location>
        <begin position="52"/>
        <end position="80"/>
    </location>
</feature>
<evidence type="ECO:0000313" key="3">
    <source>
        <dbReference type="Proteomes" id="UP000018936"/>
    </source>
</evidence>
<protein>
    <submittedName>
        <fullName evidence="2">Octapeptide-repeat protein T2</fullName>
    </submittedName>
</protein>
<dbReference type="EMBL" id="AZIM01006209">
    <property type="protein sequence ID" value="ETE58841.1"/>
    <property type="molecule type" value="Genomic_DNA"/>
</dbReference>
<feature type="region of interest" description="Disordered" evidence="1">
    <location>
        <begin position="1"/>
        <end position="292"/>
    </location>
</feature>
<proteinExistence type="predicted"/>
<feature type="compositionally biased region" description="Basic and acidic residues" evidence="1">
    <location>
        <begin position="97"/>
        <end position="117"/>
    </location>
</feature>
<evidence type="ECO:0000313" key="2">
    <source>
        <dbReference type="EMBL" id="ETE58841.1"/>
    </source>
</evidence>
<feature type="non-terminal residue" evidence="2">
    <location>
        <position position="470"/>
    </location>
</feature>
<evidence type="ECO:0000256" key="1">
    <source>
        <dbReference type="SAM" id="MobiDB-lite"/>
    </source>
</evidence>
<feature type="compositionally biased region" description="Basic residues" evidence="1">
    <location>
        <begin position="81"/>
        <end position="96"/>
    </location>
</feature>
<dbReference type="AlphaFoldDB" id="V8NA59"/>
<sequence>MPQKGQARWERERGRKGRRGGRERERGREEEGNEWESKEGKERERKKGRGGGRKEEGKGREREGGREGGRESERGREGGKKRGRNGKARKGRKKGRKEGEEEGRKRGRGGKEKEGGRKRGRNGKARKEKGRKGRRKEGRGEGEGEEREGGRKRGREWESKEEKKREGRRERGREWESKGGRKRGRGREREREGGREPCLGLPPMLKNLPGSPLRGDSERPQQHLAASHLSHSSSGRGQRAHVLPAQRLGQGEQPREPTCQAPVLPKRKPGRAGLCLTPRRFHPTPQPPSDRPPFTYFGVLGEDVVYQALQQQTPAGNTGGEKGDGQGRRDLLLSRLQLGGDPRSLQVYGVENRVAGQPVAGSSLLPGPGTGSGVLPSEIVGAGSSDEEDPEEPVPSACACRIARVRLQDDSPSFKKIKASCEANSVLTYMGWEQLCSGQKRLYRVSLKLPRRSLGSSYQPWYTTPSPLAV</sequence>
<feature type="compositionally biased region" description="Basic residues" evidence="1">
    <location>
        <begin position="118"/>
        <end position="137"/>
    </location>
</feature>
<gene>
    <name evidence="2" type="primary">Srst</name>
    <name evidence="2" type="ORF">L345_15436</name>
</gene>
<comment type="caution">
    <text evidence="2">The sequence shown here is derived from an EMBL/GenBank/DDBJ whole genome shotgun (WGS) entry which is preliminary data.</text>
</comment>
<dbReference type="Proteomes" id="UP000018936">
    <property type="component" value="Unassembled WGS sequence"/>
</dbReference>
<organism evidence="2 3">
    <name type="scientific">Ophiophagus hannah</name>
    <name type="common">King cobra</name>
    <name type="synonym">Naja hannah</name>
    <dbReference type="NCBI Taxonomy" id="8665"/>
    <lineage>
        <taxon>Eukaryota</taxon>
        <taxon>Metazoa</taxon>
        <taxon>Chordata</taxon>
        <taxon>Craniata</taxon>
        <taxon>Vertebrata</taxon>
        <taxon>Euteleostomi</taxon>
        <taxon>Lepidosauria</taxon>
        <taxon>Squamata</taxon>
        <taxon>Bifurcata</taxon>
        <taxon>Unidentata</taxon>
        <taxon>Episquamata</taxon>
        <taxon>Toxicofera</taxon>
        <taxon>Serpentes</taxon>
        <taxon>Colubroidea</taxon>
        <taxon>Elapidae</taxon>
        <taxon>Elapinae</taxon>
        <taxon>Ophiophagus</taxon>
    </lineage>
</organism>
<accession>V8NA59</accession>
<feature type="compositionally biased region" description="Low complexity" evidence="1">
    <location>
        <begin position="223"/>
        <end position="234"/>
    </location>
</feature>
<keyword evidence="3" id="KW-1185">Reference proteome</keyword>
<name>V8NA59_OPHHA</name>
<reference evidence="2 3" key="1">
    <citation type="journal article" date="2013" name="Proc. Natl. Acad. Sci. U.S.A.">
        <title>The king cobra genome reveals dynamic gene evolution and adaptation in the snake venom system.</title>
        <authorList>
            <person name="Vonk F.J."/>
            <person name="Casewell N.R."/>
            <person name="Henkel C.V."/>
            <person name="Heimberg A.M."/>
            <person name="Jansen H.J."/>
            <person name="McCleary R.J."/>
            <person name="Kerkkamp H.M."/>
            <person name="Vos R.A."/>
            <person name="Guerreiro I."/>
            <person name="Calvete J.J."/>
            <person name="Wuster W."/>
            <person name="Woods A.E."/>
            <person name="Logan J.M."/>
            <person name="Harrison R.A."/>
            <person name="Castoe T.A."/>
            <person name="de Koning A.P."/>
            <person name="Pollock D.D."/>
            <person name="Yandell M."/>
            <person name="Calderon D."/>
            <person name="Renjifo C."/>
            <person name="Currier R.B."/>
            <person name="Salgado D."/>
            <person name="Pla D."/>
            <person name="Sanz L."/>
            <person name="Hyder A.S."/>
            <person name="Ribeiro J.M."/>
            <person name="Arntzen J.W."/>
            <person name="van den Thillart G.E."/>
            <person name="Boetzer M."/>
            <person name="Pirovano W."/>
            <person name="Dirks R.P."/>
            <person name="Spaink H.P."/>
            <person name="Duboule D."/>
            <person name="McGlinn E."/>
            <person name="Kini R.M."/>
            <person name="Richardson M.K."/>
        </authorList>
    </citation>
    <scope>NUCLEOTIDE SEQUENCE</scope>
    <source>
        <tissue evidence="2">Blood</tissue>
    </source>
</reference>
<feature type="compositionally biased region" description="Basic and acidic residues" evidence="1">
    <location>
        <begin position="138"/>
        <end position="179"/>
    </location>
</feature>